<dbReference type="GeneID" id="120262263"/>
<organism evidence="2 3">
    <name type="scientific">Dioscorea cayennensis subsp. rotundata</name>
    <name type="common">White Guinea yam</name>
    <name type="synonym">Dioscorea rotundata</name>
    <dbReference type="NCBI Taxonomy" id="55577"/>
    <lineage>
        <taxon>Eukaryota</taxon>
        <taxon>Viridiplantae</taxon>
        <taxon>Streptophyta</taxon>
        <taxon>Embryophyta</taxon>
        <taxon>Tracheophyta</taxon>
        <taxon>Spermatophyta</taxon>
        <taxon>Magnoliopsida</taxon>
        <taxon>Liliopsida</taxon>
        <taxon>Dioscoreales</taxon>
        <taxon>Dioscoreaceae</taxon>
        <taxon>Dioscorea</taxon>
    </lineage>
</organism>
<feature type="transmembrane region" description="Helical" evidence="1">
    <location>
        <begin position="141"/>
        <end position="161"/>
    </location>
</feature>
<evidence type="ECO:0000313" key="3">
    <source>
        <dbReference type="RefSeq" id="XP_039126284.1"/>
    </source>
</evidence>
<keyword evidence="1" id="KW-0472">Membrane</keyword>
<keyword evidence="1" id="KW-1133">Transmembrane helix</keyword>
<reference evidence="3" key="1">
    <citation type="submission" date="2025-08" db="UniProtKB">
        <authorList>
            <consortium name="RefSeq"/>
        </authorList>
    </citation>
    <scope>IDENTIFICATION</scope>
</reference>
<protein>
    <submittedName>
        <fullName evidence="3">Uncharacterized protein LOC120262263 isoform X2</fullName>
    </submittedName>
</protein>
<name>A0AB40BI45_DIOCR</name>
<dbReference type="Proteomes" id="UP001515500">
    <property type="component" value="Chromosome 5"/>
</dbReference>
<evidence type="ECO:0000256" key="1">
    <source>
        <dbReference type="SAM" id="Phobius"/>
    </source>
</evidence>
<proteinExistence type="predicted"/>
<gene>
    <name evidence="3" type="primary">LOC120262263</name>
</gene>
<accession>A0AB40BI45</accession>
<keyword evidence="2" id="KW-1185">Reference proteome</keyword>
<dbReference type="PANTHER" id="PTHR33287">
    <property type="entry name" value="OS03G0453550 PROTEIN"/>
    <property type="match status" value="1"/>
</dbReference>
<sequence length="163" mass="18456">MAAESIESPPVEILMEPENHQESFFSSRTLTSLAEISRSPGHNLLLQLWQRDEHLSGYRVAVRELQLENFKREMRLFGVQRVKKLLKTDKGSDRALTMCVQELRLKGASFDLSMEPLNVSSMKSTSVAIQLRLLRWCSRNLITLCLAGVSVILIPASRLLLCS</sequence>
<evidence type="ECO:0000313" key="2">
    <source>
        <dbReference type="Proteomes" id="UP001515500"/>
    </source>
</evidence>
<dbReference type="RefSeq" id="XP_039126284.1">
    <property type="nucleotide sequence ID" value="XM_039270350.1"/>
</dbReference>
<keyword evidence="1" id="KW-0812">Transmembrane</keyword>
<dbReference type="AlphaFoldDB" id="A0AB40BI45"/>
<dbReference type="PANTHER" id="PTHR33287:SF3">
    <property type="entry name" value="OS03G0453550 PROTEIN"/>
    <property type="match status" value="1"/>
</dbReference>